<dbReference type="OrthoDB" id="213812at2157"/>
<organism evidence="2 3">
    <name type="scientific">Natrarchaeobius halalkaliphilus</name>
    <dbReference type="NCBI Taxonomy" id="1679091"/>
    <lineage>
        <taxon>Archaea</taxon>
        <taxon>Methanobacteriati</taxon>
        <taxon>Methanobacteriota</taxon>
        <taxon>Stenosarchaea group</taxon>
        <taxon>Halobacteria</taxon>
        <taxon>Halobacteriales</taxon>
        <taxon>Natrialbaceae</taxon>
        <taxon>Natrarchaeobius</taxon>
    </lineage>
</organism>
<dbReference type="Proteomes" id="UP000273828">
    <property type="component" value="Unassembled WGS sequence"/>
</dbReference>
<evidence type="ECO:0000313" key="2">
    <source>
        <dbReference type="EMBL" id="RQG93274.1"/>
    </source>
</evidence>
<evidence type="ECO:0000313" key="3">
    <source>
        <dbReference type="Proteomes" id="UP000273828"/>
    </source>
</evidence>
<dbReference type="AlphaFoldDB" id="A0A3N6LZC9"/>
<proteinExistence type="predicted"/>
<dbReference type="RefSeq" id="WP_124176578.1">
    <property type="nucleotide sequence ID" value="NZ_REFY01000001.1"/>
</dbReference>
<evidence type="ECO:0000259" key="1">
    <source>
        <dbReference type="Pfam" id="PF23366"/>
    </source>
</evidence>
<accession>A0A3N6LZC9</accession>
<feature type="domain" description="HVO-0234-like beta-propeller" evidence="1">
    <location>
        <begin position="3"/>
        <end position="291"/>
    </location>
</feature>
<keyword evidence="3" id="KW-1185">Reference proteome</keyword>
<gene>
    <name evidence="2" type="ORF">EA462_00270</name>
</gene>
<sequence length="300" mass="30901">MDSIEEKRVYGDRDGALEAYVTSSIGVVRVRVAGDTVGEFGLCERCDARDVTATDDVVAIATEEDVRVYDLESGVGSAEGTDDEPTFAETGFGSAVAVGADGPDLIAAGDDGRVARRRAGTDRWEPLAADAVGGADSERPGIGTVRAIDGDLVGTETGVYRIHDGGLDHAGLTAVNDVSTPGVPLAATDDGLYKLGNGWMEILEESFESVTADPRSEPGRLVRAHATAGDTIYALEGGEWHATGSAGAPIVAIRYGETVYAVTEDGGFCATGEGGWRTHPLGIDGVTGLAIAAARSDSSH</sequence>
<dbReference type="InterPro" id="IPR056505">
    <property type="entry name" value="Beta-prop_HVO_0234"/>
</dbReference>
<protein>
    <recommendedName>
        <fullName evidence="1">HVO-0234-like beta-propeller domain-containing protein</fullName>
    </recommendedName>
</protein>
<reference evidence="2 3" key="1">
    <citation type="submission" date="2018-10" db="EMBL/GenBank/DDBJ databases">
        <title>Natrarchaeobius chitinivorans gen. nov., sp. nov., and Natrarchaeobius haloalkaliphilus sp. nov., alkaliphilic, chitin-utilizing haloarchaea from hypersaline alkaline lakes.</title>
        <authorList>
            <person name="Sorokin D.Y."/>
            <person name="Elcheninov A.G."/>
            <person name="Kostrikina N.A."/>
            <person name="Bale N.J."/>
            <person name="Sinninghe Damste J.S."/>
            <person name="Khijniak T.V."/>
            <person name="Kublanov I.V."/>
            <person name="Toshchakov S.V."/>
        </authorList>
    </citation>
    <scope>NUCLEOTIDE SEQUENCE [LARGE SCALE GENOMIC DNA]</scope>
    <source>
        <strain evidence="2 3">AArcht-Sl</strain>
    </source>
</reference>
<dbReference type="Pfam" id="PF23366">
    <property type="entry name" value="Beta-prop_HVO_0234"/>
    <property type="match status" value="1"/>
</dbReference>
<dbReference type="EMBL" id="REFY01000001">
    <property type="protein sequence ID" value="RQG93274.1"/>
    <property type="molecule type" value="Genomic_DNA"/>
</dbReference>
<name>A0A3N6LZC9_9EURY</name>
<comment type="caution">
    <text evidence="2">The sequence shown here is derived from an EMBL/GenBank/DDBJ whole genome shotgun (WGS) entry which is preliminary data.</text>
</comment>